<gene>
    <name evidence="8" type="ORF">DWX20_06600</name>
</gene>
<evidence type="ECO:0000256" key="1">
    <source>
        <dbReference type="ARBA" id="ARBA00004141"/>
    </source>
</evidence>
<dbReference type="GO" id="GO:0016020">
    <property type="term" value="C:membrane"/>
    <property type="evidence" value="ECO:0007669"/>
    <property type="project" value="UniProtKB-SubCell"/>
</dbReference>
<evidence type="ECO:0000313" key="9">
    <source>
        <dbReference type="Proteomes" id="UP000284731"/>
    </source>
</evidence>
<name>A0A412PFP6_9FIRM</name>
<dbReference type="Gene3D" id="3.40.1110.10">
    <property type="entry name" value="Calcium-transporting ATPase, cytoplasmic domain N"/>
    <property type="match status" value="1"/>
</dbReference>
<dbReference type="GO" id="GO:0005524">
    <property type="term" value="F:ATP binding"/>
    <property type="evidence" value="ECO:0007669"/>
    <property type="project" value="InterPro"/>
</dbReference>
<keyword evidence="4 6" id="KW-1133">Transmembrane helix</keyword>
<dbReference type="InterPro" id="IPR059000">
    <property type="entry name" value="ATPase_P-type_domA"/>
</dbReference>
<evidence type="ECO:0000256" key="3">
    <source>
        <dbReference type="ARBA" id="ARBA00022967"/>
    </source>
</evidence>
<dbReference type="PANTHER" id="PTHR42861">
    <property type="entry name" value="CALCIUM-TRANSPORTING ATPASE"/>
    <property type="match status" value="1"/>
</dbReference>
<feature type="transmembrane region" description="Helical" evidence="6">
    <location>
        <begin position="702"/>
        <end position="719"/>
    </location>
</feature>
<evidence type="ECO:0000256" key="6">
    <source>
        <dbReference type="SAM" id="Phobius"/>
    </source>
</evidence>
<feature type="transmembrane region" description="Helical" evidence="6">
    <location>
        <begin position="63"/>
        <end position="81"/>
    </location>
</feature>
<comment type="caution">
    <text evidence="8">The sequence shown here is derived from an EMBL/GenBank/DDBJ whole genome shotgun (WGS) entry which is preliminary data.</text>
</comment>
<dbReference type="SFLD" id="SFLDF00027">
    <property type="entry name" value="p-type_atpase"/>
    <property type="match status" value="1"/>
</dbReference>
<dbReference type="SFLD" id="SFLDS00003">
    <property type="entry name" value="Haloacid_Dehalogenase"/>
    <property type="match status" value="1"/>
</dbReference>
<evidence type="ECO:0000256" key="5">
    <source>
        <dbReference type="ARBA" id="ARBA00023136"/>
    </source>
</evidence>
<dbReference type="Proteomes" id="UP000284731">
    <property type="component" value="Unassembled WGS sequence"/>
</dbReference>
<dbReference type="InterPro" id="IPR008250">
    <property type="entry name" value="ATPase_P-typ_transduc_dom_A_sf"/>
</dbReference>
<keyword evidence="2 6" id="KW-0812">Transmembrane</keyword>
<dbReference type="SFLD" id="SFLDG00002">
    <property type="entry name" value="C1.7:_P-type_atpase_like"/>
    <property type="match status" value="1"/>
</dbReference>
<dbReference type="InterPro" id="IPR023298">
    <property type="entry name" value="ATPase_P-typ_TM_dom_sf"/>
</dbReference>
<dbReference type="InterPro" id="IPR036412">
    <property type="entry name" value="HAD-like_sf"/>
</dbReference>
<dbReference type="Pfam" id="PF00122">
    <property type="entry name" value="E1-E2_ATPase"/>
    <property type="match status" value="1"/>
</dbReference>
<dbReference type="InterPro" id="IPR044492">
    <property type="entry name" value="P_typ_ATPase_HD_dom"/>
</dbReference>
<comment type="subcellular location">
    <subcellularLocation>
        <location evidence="1">Membrane</location>
        <topology evidence="1">Multi-pass membrane protein</topology>
    </subcellularLocation>
</comment>
<dbReference type="Gene3D" id="1.20.1110.10">
    <property type="entry name" value="Calcium-transporting ATPase, transmembrane domain"/>
    <property type="match status" value="1"/>
</dbReference>
<dbReference type="InterPro" id="IPR023299">
    <property type="entry name" value="ATPase_P-typ_cyto_dom_N"/>
</dbReference>
<keyword evidence="8" id="KW-0378">Hydrolase</keyword>
<dbReference type="PROSITE" id="PS00154">
    <property type="entry name" value="ATPASE_E1_E2"/>
    <property type="match status" value="1"/>
</dbReference>
<feature type="transmembrane region" description="Helical" evidence="6">
    <location>
        <begin position="671"/>
        <end position="690"/>
    </location>
</feature>
<feature type="transmembrane region" description="Helical" evidence="6">
    <location>
        <begin position="608"/>
        <end position="627"/>
    </location>
</feature>
<dbReference type="RefSeq" id="WP_118764905.1">
    <property type="nucleotide sequence ID" value="NZ_CABJCF010000002.1"/>
</dbReference>
<evidence type="ECO:0000256" key="4">
    <source>
        <dbReference type="ARBA" id="ARBA00022989"/>
    </source>
</evidence>
<feature type="transmembrane region" description="Helical" evidence="6">
    <location>
        <begin position="239"/>
        <end position="265"/>
    </location>
</feature>
<dbReference type="Gene3D" id="3.40.50.1000">
    <property type="entry name" value="HAD superfamily/HAD-like"/>
    <property type="match status" value="1"/>
</dbReference>
<dbReference type="GO" id="GO:0016887">
    <property type="term" value="F:ATP hydrolysis activity"/>
    <property type="evidence" value="ECO:0007669"/>
    <property type="project" value="InterPro"/>
</dbReference>
<proteinExistence type="predicted"/>
<reference evidence="8 9" key="1">
    <citation type="submission" date="2018-08" db="EMBL/GenBank/DDBJ databases">
        <title>A genome reference for cultivated species of the human gut microbiota.</title>
        <authorList>
            <person name="Zou Y."/>
            <person name="Xue W."/>
            <person name="Luo G."/>
        </authorList>
    </citation>
    <scope>NUCLEOTIDE SEQUENCE [LARGE SCALE GENOMIC DNA]</scope>
    <source>
        <strain evidence="8 9">AF18-46</strain>
    </source>
</reference>
<keyword evidence="5 6" id="KW-0472">Membrane</keyword>
<feature type="transmembrane region" description="Helical" evidence="6">
    <location>
        <begin position="209"/>
        <end position="227"/>
    </location>
</feature>
<dbReference type="NCBIfam" id="TIGR01494">
    <property type="entry name" value="ATPase_P-type"/>
    <property type="match status" value="2"/>
</dbReference>
<dbReference type="EMBL" id="QRWX01000002">
    <property type="protein sequence ID" value="RGT56462.1"/>
    <property type="molecule type" value="Genomic_DNA"/>
</dbReference>
<dbReference type="SUPFAM" id="SSF56784">
    <property type="entry name" value="HAD-like"/>
    <property type="match status" value="1"/>
</dbReference>
<evidence type="ECO:0000259" key="7">
    <source>
        <dbReference type="Pfam" id="PF00122"/>
    </source>
</evidence>
<dbReference type="InterPro" id="IPR018303">
    <property type="entry name" value="ATPase_P-typ_P_site"/>
</dbReference>
<evidence type="ECO:0000313" key="8">
    <source>
        <dbReference type="EMBL" id="RGT56462.1"/>
    </source>
</evidence>
<organism evidence="8 9">
    <name type="scientific">Solobacterium moorei</name>
    <dbReference type="NCBI Taxonomy" id="102148"/>
    <lineage>
        <taxon>Bacteria</taxon>
        <taxon>Bacillati</taxon>
        <taxon>Bacillota</taxon>
        <taxon>Erysipelotrichia</taxon>
        <taxon>Erysipelotrichales</taxon>
        <taxon>Erysipelotrichaceae</taxon>
        <taxon>Solobacterium</taxon>
    </lineage>
</organism>
<sequence>MSKKGLTTSEINQRIQENKVNGESKKLSKSTINIIKENIFTYFNFLNIVLFVFVFTTGKYQNAMFMGAVITNALIGIIQEMRAKKLLDQIRILTTTKVNACRDDAWIEISVDEIVQDDLLSLQAGIQIPIDGIVVEGSLEVNESLLTGESEPVYKKVGDIVYSGTIVLSGDAEVSVTKVGHDRQSEKIMEGAKISGFQKSALQKDLQKLIKIVSILIIPVALILVGMQMGVKELGYSDIVLNTSAAIIGMIPEGLVVLTSVALAVSTMRLLKLKALVQELYSIEGLARVDVVCLDKTGTLTQGDMQVDHVEIVSDISEMNLRAYMQAYLEMEKHPNPTAKALLEYFTSDTKIQVDSFQPFASERKYTSAYLHDIGTLYVGAFEFIFNKEDAVYQTYHDTFSQGELRTIAIALAREDDDKELLGLVYIRDVMRPNVNETLTYLSKQGVTIKVISGDYPKTVSSIARKAGVPNADKYIDLSVGEIDYDQVVEEYTVFGRVLPKQKKELLKALQRKHVVAMVGDGVNDIPALRQADVSIAMLAGSSAAKDISDIVLLENDFNVVPSIVCEGRRVINNISRASSMYLVKTLFSFFLTIYVALFQTVYPFVPVHLTMISAICVGIPTVFLQLEPSYEKLKGRFLLDAFLRALPSAITVVLAAIFTKVYRTSTGLPLESANAILVFVTGVIYLYTLYRIYQPTTKYRLTIVLIMSFLFVIVYYFTQSILGISFGLELLPVTLLTSVIGVVLVTLLGFSLTTRSK</sequence>
<evidence type="ECO:0000256" key="2">
    <source>
        <dbReference type="ARBA" id="ARBA00022692"/>
    </source>
</evidence>
<accession>A0A412PFP6</accession>
<feature type="transmembrane region" description="Helical" evidence="6">
    <location>
        <begin position="582"/>
        <end position="602"/>
    </location>
</feature>
<dbReference type="SUPFAM" id="SSF81665">
    <property type="entry name" value="Calcium ATPase, transmembrane domain M"/>
    <property type="match status" value="1"/>
</dbReference>
<keyword evidence="3" id="KW-1278">Translocase</keyword>
<protein>
    <submittedName>
        <fullName evidence="8">HAD family hydrolase</fullName>
    </submittedName>
</protein>
<dbReference type="PRINTS" id="PR00120">
    <property type="entry name" value="HATPASE"/>
</dbReference>
<dbReference type="PRINTS" id="PR00119">
    <property type="entry name" value="CATATPASE"/>
</dbReference>
<dbReference type="InterPro" id="IPR001757">
    <property type="entry name" value="P_typ_ATPase"/>
</dbReference>
<dbReference type="InterPro" id="IPR023214">
    <property type="entry name" value="HAD_sf"/>
</dbReference>
<dbReference type="Pfam" id="PF00702">
    <property type="entry name" value="Hydrolase"/>
    <property type="match status" value="1"/>
</dbReference>
<dbReference type="SUPFAM" id="SSF81653">
    <property type="entry name" value="Calcium ATPase, transduction domain A"/>
    <property type="match status" value="1"/>
</dbReference>
<dbReference type="AlphaFoldDB" id="A0A412PFP6"/>
<feature type="transmembrane region" description="Helical" evidence="6">
    <location>
        <begin position="731"/>
        <end position="753"/>
    </location>
</feature>
<dbReference type="Gene3D" id="2.70.150.10">
    <property type="entry name" value="Calcium-transporting ATPase, cytoplasmic transduction domain A"/>
    <property type="match status" value="1"/>
</dbReference>
<feature type="transmembrane region" description="Helical" evidence="6">
    <location>
        <begin position="639"/>
        <end position="659"/>
    </location>
</feature>
<feature type="transmembrane region" description="Helical" evidence="6">
    <location>
        <begin position="39"/>
        <end position="57"/>
    </location>
</feature>
<feature type="domain" description="P-type ATPase A" evidence="7">
    <location>
        <begin position="93"/>
        <end position="190"/>
    </location>
</feature>